<dbReference type="InterPro" id="IPR014043">
    <property type="entry name" value="Acyl_transferase_dom"/>
</dbReference>
<dbReference type="InterPro" id="IPR014031">
    <property type="entry name" value="Ketoacyl_synth_C"/>
</dbReference>
<dbReference type="InterPro" id="IPR036736">
    <property type="entry name" value="ACP-like_sf"/>
</dbReference>
<dbReference type="Gene3D" id="3.40.47.10">
    <property type="match status" value="1"/>
</dbReference>
<dbReference type="InterPro" id="IPR006162">
    <property type="entry name" value="Ppantetheine_attach_site"/>
</dbReference>
<keyword evidence="5 9" id="KW-0012">Acyltransferase</keyword>
<evidence type="ECO:0000313" key="9">
    <source>
        <dbReference type="EMBL" id="MCB5178232.1"/>
    </source>
</evidence>
<dbReference type="InterPro" id="IPR014030">
    <property type="entry name" value="Ketoacyl_synth_N"/>
</dbReference>
<evidence type="ECO:0000313" key="10">
    <source>
        <dbReference type="Proteomes" id="UP001199054"/>
    </source>
</evidence>
<dbReference type="Pfam" id="PF00550">
    <property type="entry name" value="PP-binding"/>
    <property type="match status" value="1"/>
</dbReference>
<dbReference type="SMART" id="SM00825">
    <property type="entry name" value="PKS_KS"/>
    <property type="match status" value="1"/>
</dbReference>
<dbReference type="PANTHER" id="PTHR43775:SF37">
    <property type="entry name" value="SI:DKEY-61P9.11"/>
    <property type="match status" value="1"/>
</dbReference>
<dbReference type="EMBL" id="JAJAUY010000005">
    <property type="protein sequence ID" value="MCB5178232.1"/>
    <property type="molecule type" value="Genomic_DNA"/>
</dbReference>
<dbReference type="Pfam" id="PF16197">
    <property type="entry name" value="KAsynt_C_assoc"/>
    <property type="match status" value="1"/>
</dbReference>
<dbReference type="InterPro" id="IPR020841">
    <property type="entry name" value="PKS_Beta-ketoAc_synthase_dom"/>
</dbReference>
<dbReference type="InterPro" id="IPR001227">
    <property type="entry name" value="Ac_transferase_dom_sf"/>
</dbReference>
<dbReference type="InterPro" id="IPR016039">
    <property type="entry name" value="Thiolase-like"/>
</dbReference>
<dbReference type="GO" id="GO:0016746">
    <property type="term" value="F:acyltransferase activity"/>
    <property type="evidence" value="ECO:0007669"/>
    <property type="project" value="UniProtKB-KW"/>
</dbReference>
<sequence length="977" mass="101905">MRDTSLDVAVVGMAARLPGPSDFRQWWDGIVKGQTFLASIPRDDLLRRGVPAHHVDDPDYVPVHGVLEGVDRFDNDFFRISPREAERMDPQHRLALEVAWQALEDAGVRPNGGALRTGVFASSTGSTYLRWILARQQPDPGAMDDLIHGTEPDFLASRISYKLGLTGPAMAVQTACSSSLVAVHLAVQSLINGDCEQAVVVATGMNYPQAGYIHLPGGVQSRTGRLRPFDSEADGVVGGSGAACVVLRLLSDVTEDEVEPHGVILGTAINNDGSGKAGYYAPSLEGQERAIREAIHTADIDASTLGYLQMHGTGTSVGDPLEWSAASSALTAEGAVPGQIAVGAVKANIGHLDACAGLASLVTTLTVLKTGTVPPIAGFRELNPLIADPTSPLFVPGEATPWTAAEPRRAGISAFGIGGTNAHVIVEAARRSPETAEAPRSDGADGPLVLPVSAASAAALTRSTEALADWLDAEKPALAEVARTLVTGRAELNHRRAVVASTVQEAASLLRRRPDQAPQPTTTPPLIFAFPGQGAQHPGMAKAYQQVLPGFSAALDRVLQALPAPLRDRVGRALDDSEFPADQLDRTDLAQPAIFCLQVAAVSALRELGVKPSAVLGHSLGELAAATAAGVLDVGAAVAFVVERGKAMQACPPGRMLALACCESQARELIAGTGLEIAAVNGPEACVVAGTEEEIRLLSERVDAGTLQRVLRTTRGFHSRLVDPAREALRDAVSGLRTLPATCVFASGLRAGVSEVGEVPDPVTWVDAARSEVRFGDALAALAVRFPGAVAVEIGPGRPLASLLEAADLRTAVLGSPEPETSELALRTGLADLWAGGYPVALADLTPPARAVHLPAYPFAGPRHVPQVAADAPVTTTAGASPGTPATGAAEAGQPAEPVMTDPATLVRTSWRELFGHENLTDSTDFFDAGGDSLLITRLVRKLNQALGIRIPVRDLLRARTLGGHVTVVAEALQKQN</sequence>
<dbReference type="SMART" id="SM00823">
    <property type="entry name" value="PKS_PP"/>
    <property type="match status" value="1"/>
</dbReference>
<dbReference type="SUPFAM" id="SSF47336">
    <property type="entry name" value="ACP-like"/>
    <property type="match status" value="1"/>
</dbReference>
<dbReference type="InterPro" id="IPR016036">
    <property type="entry name" value="Malonyl_transacylase_ACP-bd"/>
</dbReference>
<evidence type="ECO:0000256" key="6">
    <source>
        <dbReference type="SAM" id="MobiDB-lite"/>
    </source>
</evidence>
<keyword evidence="1" id="KW-0596">Phosphopantetheine</keyword>
<dbReference type="PROSITE" id="PS00012">
    <property type="entry name" value="PHOSPHOPANTETHEINE"/>
    <property type="match status" value="1"/>
</dbReference>
<evidence type="ECO:0000256" key="4">
    <source>
        <dbReference type="ARBA" id="ARBA00023194"/>
    </source>
</evidence>
<keyword evidence="3" id="KW-0808">Transferase</keyword>
<keyword evidence="4" id="KW-0045">Antibiotic biosynthesis</keyword>
<dbReference type="InterPro" id="IPR020806">
    <property type="entry name" value="PKS_PP-bd"/>
</dbReference>
<keyword evidence="10" id="KW-1185">Reference proteome</keyword>
<evidence type="ECO:0000259" key="8">
    <source>
        <dbReference type="PROSITE" id="PS52004"/>
    </source>
</evidence>
<evidence type="ECO:0000256" key="1">
    <source>
        <dbReference type="ARBA" id="ARBA00022450"/>
    </source>
</evidence>
<evidence type="ECO:0000256" key="2">
    <source>
        <dbReference type="ARBA" id="ARBA00022553"/>
    </source>
</evidence>
<evidence type="ECO:0000259" key="7">
    <source>
        <dbReference type="PROSITE" id="PS50075"/>
    </source>
</evidence>
<proteinExistence type="predicted"/>
<name>A0ABS8B0Y3_9ACTN</name>
<dbReference type="SUPFAM" id="SSF55048">
    <property type="entry name" value="Probable ACP-binding domain of malonyl-CoA ACP transacylase"/>
    <property type="match status" value="1"/>
</dbReference>
<dbReference type="Gene3D" id="3.30.70.3290">
    <property type="match status" value="1"/>
</dbReference>
<dbReference type="InterPro" id="IPR009081">
    <property type="entry name" value="PP-bd_ACP"/>
</dbReference>
<evidence type="ECO:0000256" key="5">
    <source>
        <dbReference type="ARBA" id="ARBA00023315"/>
    </source>
</evidence>
<gene>
    <name evidence="9" type="ORF">LG632_02355</name>
</gene>
<reference evidence="9 10" key="1">
    <citation type="submission" date="2021-10" db="EMBL/GenBank/DDBJ databases">
        <title>Streptomyces sp. strain SMC 277, a novel streptomycete isolated from soil.</title>
        <authorList>
            <person name="Chanama M."/>
        </authorList>
    </citation>
    <scope>NUCLEOTIDE SEQUENCE [LARGE SCALE GENOMIC DNA]</scope>
    <source>
        <strain evidence="9 10">SMC 277</strain>
    </source>
</reference>
<comment type="caution">
    <text evidence="9">The sequence shown here is derived from an EMBL/GenBank/DDBJ whole genome shotgun (WGS) entry which is preliminary data.</text>
</comment>
<dbReference type="Pfam" id="PF02801">
    <property type="entry name" value="Ketoacyl-synt_C"/>
    <property type="match status" value="1"/>
</dbReference>
<dbReference type="RefSeq" id="WP_226724708.1">
    <property type="nucleotide sequence ID" value="NZ_JAJAUY010000005.1"/>
</dbReference>
<dbReference type="Pfam" id="PF00109">
    <property type="entry name" value="ketoacyl-synt"/>
    <property type="match status" value="1"/>
</dbReference>
<dbReference type="InterPro" id="IPR016035">
    <property type="entry name" value="Acyl_Trfase/lysoPLipase"/>
</dbReference>
<dbReference type="PROSITE" id="PS00606">
    <property type="entry name" value="KS3_1"/>
    <property type="match status" value="1"/>
</dbReference>
<dbReference type="SMART" id="SM00827">
    <property type="entry name" value="PKS_AT"/>
    <property type="match status" value="1"/>
</dbReference>
<feature type="domain" description="Carrier" evidence="7">
    <location>
        <begin position="898"/>
        <end position="973"/>
    </location>
</feature>
<dbReference type="InterPro" id="IPR032821">
    <property type="entry name" value="PKS_assoc"/>
</dbReference>
<dbReference type="PROSITE" id="PS50075">
    <property type="entry name" value="CARRIER"/>
    <property type="match status" value="1"/>
</dbReference>
<dbReference type="Gene3D" id="1.10.1200.10">
    <property type="entry name" value="ACP-like"/>
    <property type="match status" value="1"/>
</dbReference>
<organism evidence="9 10">
    <name type="scientific">Streptomyces antimicrobicus</name>
    <dbReference type="NCBI Taxonomy" id="2883108"/>
    <lineage>
        <taxon>Bacteria</taxon>
        <taxon>Bacillati</taxon>
        <taxon>Actinomycetota</taxon>
        <taxon>Actinomycetes</taxon>
        <taxon>Kitasatosporales</taxon>
        <taxon>Streptomycetaceae</taxon>
        <taxon>Streptomyces</taxon>
    </lineage>
</organism>
<dbReference type="Pfam" id="PF00698">
    <property type="entry name" value="Acyl_transf_1"/>
    <property type="match status" value="1"/>
</dbReference>
<dbReference type="PANTHER" id="PTHR43775">
    <property type="entry name" value="FATTY ACID SYNTHASE"/>
    <property type="match status" value="1"/>
</dbReference>
<evidence type="ECO:0000256" key="3">
    <source>
        <dbReference type="ARBA" id="ARBA00022679"/>
    </source>
</evidence>
<dbReference type="Gene3D" id="3.40.366.10">
    <property type="entry name" value="Malonyl-Coenzyme A Acyl Carrier Protein, domain 2"/>
    <property type="match status" value="1"/>
</dbReference>
<accession>A0ABS8B0Y3</accession>
<keyword evidence="2" id="KW-0597">Phosphoprotein</keyword>
<dbReference type="PROSITE" id="PS52004">
    <property type="entry name" value="KS3_2"/>
    <property type="match status" value="1"/>
</dbReference>
<dbReference type="SUPFAM" id="SSF52151">
    <property type="entry name" value="FabD/lysophospholipase-like"/>
    <property type="match status" value="1"/>
</dbReference>
<dbReference type="InterPro" id="IPR050091">
    <property type="entry name" value="PKS_NRPS_Biosynth_Enz"/>
</dbReference>
<feature type="domain" description="Ketosynthase family 3 (KS3)" evidence="8">
    <location>
        <begin position="5"/>
        <end position="428"/>
    </location>
</feature>
<dbReference type="CDD" id="cd00833">
    <property type="entry name" value="PKS"/>
    <property type="match status" value="1"/>
</dbReference>
<dbReference type="InterPro" id="IPR018201">
    <property type="entry name" value="Ketoacyl_synth_AS"/>
</dbReference>
<dbReference type="SUPFAM" id="SSF53901">
    <property type="entry name" value="Thiolase-like"/>
    <property type="match status" value="1"/>
</dbReference>
<protein>
    <submittedName>
        <fullName evidence="9">Acyltransferase domain-containing protein</fullName>
    </submittedName>
</protein>
<feature type="region of interest" description="Disordered" evidence="6">
    <location>
        <begin position="875"/>
        <end position="897"/>
    </location>
</feature>
<dbReference type="Proteomes" id="UP001199054">
    <property type="component" value="Unassembled WGS sequence"/>
</dbReference>